<evidence type="ECO:0000256" key="3">
    <source>
        <dbReference type="RuleBase" id="RU000363"/>
    </source>
</evidence>
<evidence type="ECO:0000256" key="2">
    <source>
        <dbReference type="ARBA" id="ARBA00023002"/>
    </source>
</evidence>
<dbReference type="Gene3D" id="3.40.50.720">
    <property type="entry name" value="NAD(P)-binding Rossmann-like Domain"/>
    <property type="match status" value="1"/>
</dbReference>
<dbReference type="GO" id="GO:0016491">
    <property type="term" value="F:oxidoreductase activity"/>
    <property type="evidence" value="ECO:0007669"/>
    <property type="project" value="UniProtKB-KW"/>
</dbReference>
<dbReference type="AlphaFoldDB" id="A0A7K2J060"/>
<comment type="caution">
    <text evidence="5">The sequence shown here is derived from an EMBL/GenBank/DDBJ whole genome shotgun (WGS) entry which is preliminary data.</text>
</comment>
<evidence type="ECO:0000313" key="6">
    <source>
        <dbReference type="Proteomes" id="UP000467124"/>
    </source>
</evidence>
<name>A0A7K2J060_9ACTN</name>
<dbReference type="InterPro" id="IPR020904">
    <property type="entry name" value="Sc_DH/Rdtase_CS"/>
</dbReference>
<dbReference type="InterPro" id="IPR036291">
    <property type="entry name" value="NAD(P)-bd_dom_sf"/>
</dbReference>
<dbReference type="EMBL" id="WWHY01000001">
    <property type="protein sequence ID" value="MYR35650.1"/>
    <property type="molecule type" value="Genomic_DNA"/>
</dbReference>
<evidence type="ECO:0000259" key="4">
    <source>
        <dbReference type="SMART" id="SM00822"/>
    </source>
</evidence>
<keyword evidence="2" id="KW-0560">Oxidoreductase</keyword>
<dbReference type="PROSITE" id="PS00061">
    <property type="entry name" value="ADH_SHORT"/>
    <property type="match status" value="1"/>
</dbReference>
<reference evidence="5 6" key="1">
    <citation type="journal article" date="2019" name="Nat. Commun.">
        <title>The antimicrobial potential of Streptomyces from insect microbiomes.</title>
        <authorList>
            <person name="Chevrette M.G."/>
            <person name="Carlson C.M."/>
            <person name="Ortega H.E."/>
            <person name="Thomas C."/>
            <person name="Ananiev G.E."/>
            <person name="Barns K.J."/>
            <person name="Book A.J."/>
            <person name="Cagnazzo J."/>
            <person name="Carlos C."/>
            <person name="Flanigan W."/>
            <person name="Grubbs K.J."/>
            <person name="Horn H.A."/>
            <person name="Hoffmann F.M."/>
            <person name="Klassen J.L."/>
            <person name="Knack J.J."/>
            <person name="Lewin G.R."/>
            <person name="McDonald B.R."/>
            <person name="Muller L."/>
            <person name="Melo W.G.P."/>
            <person name="Pinto-Tomas A.A."/>
            <person name="Schmitz A."/>
            <person name="Wendt-Pienkowski E."/>
            <person name="Wildman S."/>
            <person name="Zhao M."/>
            <person name="Zhang F."/>
            <person name="Bugni T.S."/>
            <person name="Andes D.R."/>
            <person name="Pupo M.T."/>
            <person name="Currie C.R."/>
        </authorList>
    </citation>
    <scope>NUCLEOTIDE SEQUENCE [LARGE SCALE GENOMIC DNA]</scope>
    <source>
        <strain evidence="5 6">SID5840</strain>
    </source>
</reference>
<organism evidence="5 6">
    <name type="scientific">Nocardiopsis alba</name>
    <dbReference type="NCBI Taxonomy" id="53437"/>
    <lineage>
        <taxon>Bacteria</taxon>
        <taxon>Bacillati</taxon>
        <taxon>Actinomycetota</taxon>
        <taxon>Actinomycetes</taxon>
        <taxon>Streptosporangiales</taxon>
        <taxon>Nocardiopsidaceae</taxon>
        <taxon>Nocardiopsis</taxon>
    </lineage>
</organism>
<feature type="domain" description="Ketoreductase" evidence="4">
    <location>
        <begin position="9"/>
        <end position="183"/>
    </location>
</feature>
<sequence>MSAPEEGSGVAVVTGGGGGLGRAGALALVEAGWSVVIAGRREEALKETIALAGDGERRLLAVPTDIRDPERVAALFAAARERFGRVDLLFNNAGAAVPRRPVAEIAFEDWTTIMDTTVTGTFLCAREAFRVMREQSPQGGRIINNGAPSAHTPRPHTAAYTTAKHAVLGLTKALSLDGRPYGITCGQIDVGNVAPLDGGPQPPSMQADGTMAVETTIPVERFVETLLLMASMPPDTNVQYVTVLPATMPFVGRG</sequence>
<evidence type="ECO:0000256" key="1">
    <source>
        <dbReference type="ARBA" id="ARBA00006484"/>
    </source>
</evidence>
<dbReference type="InterPro" id="IPR002347">
    <property type="entry name" value="SDR_fam"/>
</dbReference>
<dbReference type="PRINTS" id="PR00080">
    <property type="entry name" value="SDRFAMILY"/>
</dbReference>
<dbReference type="InterPro" id="IPR057326">
    <property type="entry name" value="KR_dom"/>
</dbReference>
<dbReference type="RefSeq" id="WP_161112240.1">
    <property type="nucleotide sequence ID" value="NZ_WWHY01000001.1"/>
</dbReference>
<dbReference type="SUPFAM" id="SSF51735">
    <property type="entry name" value="NAD(P)-binding Rossmann-fold domains"/>
    <property type="match status" value="1"/>
</dbReference>
<dbReference type="PANTHER" id="PTHR43669:SF12">
    <property type="entry name" value="BLR5618 PROTEIN"/>
    <property type="match status" value="1"/>
</dbReference>
<accession>A0A7K2J060</accession>
<evidence type="ECO:0000313" key="5">
    <source>
        <dbReference type="EMBL" id="MYR35650.1"/>
    </source>
</evidence>
<dbReference type="SMART" id="SM00822">
    <property type="entry name" value="PKS_KR"/>
    <property type="match status" value="1"/>
</dbReference>
<proteinExistence type="inferred from homology"/>
<dbReference type="PANTHER" id="PTHR43669">
    <property type="entry name" value="5-KETO-D-GLUCONATE 5-REDUCTASE"/>
    <property type="match status" value="1"/>
</dbReference>
<dbReference type="Proteomes" id="UP000467124">
    <property type="component" value="Unassembled WGS sequence"/>
</dbReference>
<protein>
    <submittedName>
        <fullName evidence="5">SDR family NAD(P)-dependent oxidoreductase</fullName>
    </submittedName>
</protein>
<comment type="similarity">
    <text evidence="1 3">Belongs to the short-chain dehydrogenases/reductases (SDR) family.</text>
</comment>
<dbReference type="Pfam" id="PF00106">
    <property type="entry name" value="adh_short"/>
    <property type="match status" value="1"/>
</dbReference>
<dbReference type="CDD" id="cd05233">
    <property type="entry name" value="SDR_c"/>
    <property type="match status" value="1"/>
</dbReference>
<gene>
    <name evidence="5" type="ORF">GTW20_26150</name>
</gene>
<dbReference type="PRINTS" id="PR00081">
    <property type="entry name" value="GDHRDH"/>
</dbReference>